<evidence type="ECO:0000313" key="3">
    <source>
        <dbReference type="EMBL" id="CEI83255.1"/>
    </source>
</evidence>
<dbReference type="OrthoDB" id="2136654at2"/>
<feature type="compositionally biased region" description="Acidic residues" evidence="1">
    <location>
        <begin position="45"/>
        <end position="110"/>
    </location>
</feature>
<feature type="signal peptide" evidence="2">
    <location>
        <begin position="1"/>
        <end position="24"/>
    </location>
</feature>
<evidence type="ECO:0008006" key="5">
    <source>
        <dbReference type="Google" id="ProtNLM"/>
    </source>
</evidence>
<dbReference type="EMBL" id="CDGG01000001">
    <property type="protein sequence ID" value="CEI83255.1"/>
    <property type="molecule type" value="Genomic_DNA"/>
</dbReference>
<dbReference type="RefSeq" id="WP_042533543.1">
    <property type="nucleotide sequence ID" value="NZ_CAXOIH010000024.1"/>
</dbReference>
<keyword evidence="2" id="KW-0732">Signal</keyword>
<protein>
    <recommendedName>
        <fullName evidence="5">Lipoprotein</fullName>
    </recommendedName>
</protein>
<dbReference type="PROSITE" id="PS51257">
    <property type="entry name" value="PROKAR_LIPOPROTEIN"/>
    <property type="match status" value="1"/>
</dbReference>
<evidence type="ECO:0000256" key="2">
    <source>
        <dbReference type="SAM" id="SignalP"/>
    </source>
</evidence>
<evidence type="ECO:0000256" key="1">
    <source>
        <dbReference type="SAM" id="MobiDB-lite"/>
    </source>
</evidence>
<feature type="compositionally biased region" description="Polar residues" evidence="1">
    <location>
        <begin position="25"/>
        <end position="38"/>
    </location>
</feature>
<keyword evidence="4" id="KW-1185">Reference proteome</keyword>
<evidence type="ECO:0000313" key="4">
    <source>
        <dbReference type="Proteomes" id="UP000040453"/>
    </source>
</evidence>
<feature type="chain" id="PRO_5038791567" description="Lipoprotein" evidence="2">
    <location>
        <begin position="25"/>
        <end position="251"/>
    </location>
</feature>
<feature type="region of interest" description="Disordered" evidence="1">
    <location>
        <begin position="25"/>
        <end position="114"/>
    </location>
</feature>
<dbReference type="STRING" id="545501.BN997_03160"/>
<gene>
    <name evidence="3" type="ORF">BN997_03160</name>
</gene>
<dbReference type="AlphaFoldDB" id="A0A0A1MD23"/>
<proteinExistence type="predicted"/>
<accession>A0A0A1MD23</accession>
<organism evidence="3 4">
    <name type="scientific">Oceanobacillus oncorhynchi</name>
    <dbReference type="NCBI Taxonomy" id="545501"/>
    <lineage>
        <taxon>Bacteria</taxon>
        <taxon>Bacillati</taxon>
        <taxon>Bacillota</taxon>
        <taxon>Bacilli</taxon>
        <taxon>Bacillales</taxon>
        <taxon>Bacillaceae</taxon>
        <taxon>Oceanobacillus</taxon>
    </lineage>
</organism>
<sequence>MKKHIKFSCYSLLLPLIFLLIACSDNTNNEDNSGSATDKTTEEPGTADDEDLPDGEESEDPSESDNSSEDSSENDSDDQSSDEAETDASEDSSVEEEESNDSSSEDEEAGNDQALSDYSSEEIEYARVWLQLGPNQDIDELYVEHIPAGTPLDPNDEENDISYPEEVIQVSGSRIADGMITYSGNGDGTINVYDIPYGNRWYGGMPRPDDVDLEEVKEDMREMIENTETVTIEPGEEEDVIAIIEKMYIID</sequence>
<dbReference type="Proteomes" id="UP000040453">
    <property type="component" value="Unassembled WGS sequence"/>
</dbReference>
<name>A0A0A1MD23_9BACI</name>
<reference evidence="3 4" key="1">
    <citation type="submission" date="2014-11" db="EMBL/GenBank/DDBJ databases">
        <authorList>
            <person name="Urmite Genomes Urmite Genomes"/>
        </authorList>
    </citation>
    <scope>NUCLEOTIDE SEQUENCE [LARGE SCALE GENOMIC DNA]</scope>
    <source>
        <strain evidence="3 4">Oc5</strain>
    </source>
</reference>